<name>A0ABV1KE81_9PSEU</name>
<dbReference type="RefSeq" id="WP_349299833.1">
    <property type="nucleotide sequence ID" value="NZ_JBEDNQ010000008.1"/>
</dbReference>
<dbReference type="Pfam" id="PF22725">
    <property type="entry name" value="GFO_IDH_MocA_C3"/>
    <property type="match status" value="1"/>
</dbReference>
<gene>
    <name evidence="5" type="ORF">WIS52_20040</name>
</gene>
<sequence>MDPTDEPLRIGLLGAARISAEAICAPAAATGDRLVAVAARDRSRAERFATEHGVERVVDDYAALLADSGVEVVYNPLANALHGPWNLAAVRAGKHVLSEKPFASNAAEAREVAAAARAAGVSVVEGFHHVHHPVHRRLLELAGSGELGRIVRVETVFRMPPPPETDPRWSLDLAGGALMDLGCYALHVQRSLGPLLGGEPTVVSARARERTPGVDSAVTAELAFPSGATGRAHCDMAADGWTVTARVVGDRGAVTACNVVLPTRDDRILVETGGRPRTEHLGTRPTYTFQLEALRAHLRTGAPFPVDLDDALATAELIDAVYRYAGLEPRPRREPATR</sequence>
<keyword evidence="6" id="KW-1185">Reference proteome</keyword>
<evidence type="ECO:0000259" key="3">
    <source>
        <dbReference type="Pfam" id="PF01408"/>
    </source>
</evidence>
<protein>
    <submittedName>
        <fullName evidence="5">Gfo/Idh/MocA family oxidoreductase</fullName>
    </submittedName>
</protein>
<accession>A0ABV1KE81</accession>
<dbReference type="Pfam" id="PF01408">
    <property type="entry name" value="GFO_IDH_MocA"/>
    <property type="match status" value="1"/>
</dbReference>
<dbReference type="SUPFAM" id="SSF51735">
    <property type="entry name" value="NAD(P)-binding Rossmann-fold domains"/>
    <property type="match status" value="1"/>
</dbReference>
<dbReference type="Proteomes" id="UP001494902">
    <property type="component" value="Unassembled WGS sequence"/>
</dbReference>
<keyword evidence="2" id="KW-0560">Oxidoreductase</keyword>
<dbReference type="InterPro" id="IPR050984">
    <property type="entry name" value="Gfo/Idh/MocA_domain"/>
</dbReference>
<dbReference type="PANTHER" id="PTHR22604:SF105">
    <property type="entry name" value="TRANS-1,2-DIHYDROBENZENE-1,2-DIOL DEHYDROGENASE"/>
    <property type="match status" value="1"/>
</dbReference>
<feature type="domain" description="Gfo/Idh/MocA-like oxidoreductase N-terminal" evidence="3">
    <location>
        <begin position="8"/>
        <end position="126"/>
    </location>
</feature>
<dbReference type="Gene3D" id="3.40.50.720">
    <property type="entry name" value="NAD(P)-binding Rossmann-like Domain"/>
    <property type="match status" value="1"/>
</dbReference>
<dbReference type="SUPFAM" id="SSF55347">
    <property type="entry name" value="Glyceraldehyde-3-phosphate dehydrogenase-like, C-terminal domain"/>
    <property type="match status" value="1"/>
</dbReference>
<evidence type="ECO:0000313" key="6">
    <source>
        <dbReference type="Proteomes" id="UP001494902"/>
    </source>
</evidence>
<dbReference type="Gene3D" id="3.30.360.10">
    <property type="entry name" value="Dihydrodipicolinate Reductase, domain 2"/>
    <property type="match status" value="1"/>
</dbReference>
<evidence type="ECO:0000259" key="4">
    <source>
        <dbReference type="Pfam" id="PF22725"/>
    </source>
</evidence>
<feature type="domain" description="GFO/IDH/MocA-like oxidoreductase" evidence="4">
    <location>
        <begin position="136"/>
        <end position="254"/>
    </location>
</feature>
<evidence type="ECO:0000256" key="1">
    <source>
        <dbReference type="ARBA" id="ARBA00010928"/>
    </source>
</evidence>
<dbReference type="InterPro" id="IPR036291">
    <property type="entry name" value="NAD(P)-bd_dom_sf"/>
</dbReference>
<dbReference type="InterPro" id="IPR000683">
    <property type="entry name" value="Gfo/Idh/MocA-like_OxRdtase_N"/>
</dbReference>
<dbReference type="PANTHER" id="PTHR22604">
    <property type="entry name" value="OXIDOREDUCTASES"/>
    <property type="match status" value="1"/>
</dbReference>
<proteinExistence type="inferred from homology"/>
<dbReference type="InterPro" id="IPR055170">
    <property type="entry name" value="GFO_IDH_MocA-like_dom"/>
</dbReference>
<evidence type="ECO:0000313" key="5">
    <source>
        <dbReference type="EMBL" id="MEQ3552765.1"/>
    </source>
</evidence>
<dbReference type="EMBL" id="JBEDNQ010000008">
    <property type="protein sequence ID" value="MEQ3552765.1"/>
    <property type="molecule type" value="Genomic_DNA"/>
</dbReference>
<reference evidence="5 6" key="1">
    <citation type="submission" date="2024-03" db="EMBL/GenBank/DDBJ databases">
        <title>Draft genome sequence of Pseudonocardia nematodicida JCM 31783.</title>
        <authorList>
            <person name="Butdee W."/>
            <person name="Duangmal K."/>
        </authorList>
    </citation>
    <scope>NUCLEOTIDE SEQUENCE [LARGE SCALE GENOMIC DNA]</scope>
    <source>
        <strain evidence="5 6">JCM 31783</strain>
    </source>
</reference>
<evidence type="ECO:0000256" key="2">
    <source>
        <dbReference type="ARBA" id="ARBA00023002"/>
    </source>
</evidence>
<comment type="similarity">
    <text evidence="1">Belongs to the Gfo/Idh/MocA family.</text>
</comment>
<comment type="caution">
    <text evidence="5">The sequence shown here is derived from an EMBL/GenBank/DDBJ whole genome shotgun (WGS) entry which is preliminary data.</text>
</comment>
<organism evidence="5 6">
    <name type="scientific">Pseudonocardia nematodicida</name>
    <dbReference type="NCBI Taxonomy" id="1206997"/>
    <lineage>
        <taxon>Bacteria</taxon>
        <taxon>Bacillati</taxon>
        <taxon>Actinomycetota</taxon>
        <taxon>Actinomycetes</taxon>
        <taxon>Pseudonocardiales</taxon>
        <taxon>Pseudonocardiaceae</taxon>
        <taxon>Pseudonocardia</taxon>
    </lineage>
</organism>